<proteinExistence type="predicted"/>
<dbReference type="Proteomes" id="UP001595793">
    <property type="component" value="Unassembled WGS sequence"/>
</dbReference>
<reference evidence="2" key="3">
    <citation type="submission" date="2024-09" db="EMBL/GenBank/DDBJ databases">
        <authorList>
            <person name="Sun Q."/>
            <person name="Mori K."/>
        </authorList>
    </citation>
    <scope>NUCLEOTIDE SEQUENCE</scope>
    <source>
        <strain evidence="2">CECT 9128</strain>
    </source>
</reference>
<organism evidence="2 3">
    <name type="scientific">Zunongwangia endophytica</name>
    <dbReference type="NCBI Taxonomy" id="1808945"/>
    <lineage>
        <taxon>Bacteria</taxon>
        <taxon>Pseudomonadati</taxon>
        <taxon>Bacteroidota</taxon>
        <taxon>Flavobacteriia</taxon>
        <taxon>Flavobacteriales</taxon>
        <taxon>Flavobacteriaceae</taxon>
        <taxon>Zunongwangia</taxon>
    </lineage>
</organism>
<evidence type="ECO:0000313" key="2">
    <source>
        <dbReference type="EMBL" id="MFC4028785.1"/>
    </source>
</evidence>
<comment type="caution">
    <text evidence="2">The sequence shown here is derived from an EMBL/GenBank/DDBJ whole genome shotgun (WGS) entry which is preliminary data.</text>
</comment>
<protein>
    <submittedName>
        <fullName evidence="2">Uncharacterized protein</fullName>
    </submittedName>
</protein>
<reference evidence="2" key="1">
    <citation type="journal article" date="2014" name="Int. J. Syst. Evol. Microbiol.">
        <title>Complete genome of a new Firmicutes species belonging to the dominant human colonic microbiota ('Ruminococcus bicirculans') reveals two chromosomes and a selective capacity to utilize plant glucans.</title>
        <authorList>
            <consortium name="NISC Comparative Sequencing Program"/>
            <person name="Wegmann U."/>
            <person name="Louis P."/>
            <person name="Goesmann A."/>
            <person name="Henrissat B."/>
            <person name="Duncan S.H."/>
            <person name="Flint H.J."/>
        </authorList>
    </citation>
    <scope>NUCLEOTIDE SEQUENCE</scope>
    <source>
        <strain evidence="2">CECT 9128</strain>
    </source>
</reference>
<dbReference type="EMBL" id="JBHSAS010000006">
    <property type="protein sequence ID" value="MFC4028066.1"/>
    <property type="molecule type" value="Genomic_DNA"/>
</dbReference>
<dbReference type="RefSeq" id="WP_290231345.1">
    <property type="nucleotide sequence ID" value="NZ_JAUFPZ010000002.1"/>
</dbReference>
<accession>A0ABV8HA01</accession>
<evidence type="ECO:0000313" key="3">
    <source>
        <dbReference type="Proteomes" id="UP001595793"/>
    </source>
</evidence>
<sequence>MKPKIKIFKEKALEVANRKKEATENLNTEIMSSVDRQQQLEAAIAETTAILNNIYSKTIQNCFSDTEKQLIKAAENEAIFIIYDAYRN</sequence>
<gene>
    <name evidence="1" type="ORF">ACFOS1_11665</name>
    <name evidence="2" type="ORF">ACFOS1_15300</name>
</gene>
<dbReference type="EMBL" id="JBHSAS010000011">
    <property type="protein sequence ID" value="MFC4028785.1"/>
    <property type="molecule type" value="Genomic_DNA"/>
</dbReference>
<reference evidence="3" key="2">
    <citation type="journal article" date="2019" name="Int. J. Syst. Evol. Microbiol.">
        <title>The Global Catalogue of Microorganisms (GCM) 10K type strain sequencing project: providing services to taxonomists for standard genome sequencing and annotation.</title>
        <authorList>
            <consortium name="The Broad Institute Genomics Platform"/>
            <consortium name="The Broad Institute Genome Sequencing Center for Infectious Disease"/>
            <person name="Wu L."/>
            <person name="Ma J."/>
        </authorList>
    </citation>
    <scope>NUCLEOTIDE SEQUENCE [LARGE SCALE GENOMIC DNA]</scope>
    <source>
        <strain evidence="3">CECT 9128</strain>
    </source>
</reference>
<evidence type="ECO:0000313" key="1">
    <source>
        <dbReference type="EMBL" id="MFC4028066.1"/>
    </source>
</evidence>
<name>A0ABV8HA01_9FLAO</name>
<keyword evidence="3" id="KW-1185">Reference proteome</keyword>